<reference evidence="4" key="1">
    <citation type="journal article" date="2019" name="Int. J. Syst. Evol. Microbiol.">
        <title>The Global Catalogue of Microorganisms (GCM) 10K type strain sequencing project: providing services to taxonomists for standard genome sequencing and annotation.</title>
        <authorList>
            <consortium name="The Broad Institute Genomics Platform"/>
            <consortium name="The Broad Institute Genome Sequencing Center for Infectious Disease"/>
            <person name="Wu L."/>
            <person name="Ma J."/>
        </authorList>
    </citation>
    <scope>NUCLEOTIDE SEQUENCE [LARGE SCALE GENOMIC DNA]</scope>
    <source>
        <strain evidence="4">JCM 17442</strain>
    </source>
</reference>
<proteinExistence type="predicted"/>
<dbReference type="SUPFAM" id="SSF46785">
    <property type="entry name" value="Winged helix' DNA-binding domain"/>
    <property type="match status" value="1"/>
</dbReference>
<dbReference type="InterPro" id="IPR036390">
    <property type="entry name" value="WH_DNA-bd_sf"/>
</dbReference>
<name>A0ABP8E0B1_9MICO</name>
<dbReference type="PANTHER" id="PTHR33164:SF43">
    <property type="entry name" value="HTH-TYPE TRANSCRIPTIONAL REPRESSOR YETL"/>
    <property type="match status" value="1"/>
</dbReference>
<organism evidence="3 4">
    <name type="scientific">Frondihabitans peucedani</name>
    <dbReference type="NCBI Taxonomy" id="598626"/>
    <lineage>
        <taxon>Bacteria</taxon>
        <taxon>Bacillati</taxon>
        <taxon>Actinomycetota</taxon>
        <taxon>Actinomycetes</taxon>
        <taxon>Micrococcales</taxon>
        <taxon>Microbacteriaceae</taxon>
        <taxon>Frondihabitans</taxon>
    </lineage>
</organism>
<comment type="caution">
    <text evidence="3">The sequence shown here is derived from an EMBL/GenBank/DDBJ whole genome shotgun (WGS) entry which is preliminary data.</text>
</comment>
<dbReference type="EMBL" id="BAABAU010000001">
    <property type="protein sequence ID" value="GAA4265573.1"/>
    <property type="molecule type" value="Genomic_DNA"/>
</dbReference>
<dbReference type="Gene3D" id="1.10.10.10">
    <property type="entry name" value="Winged helix-like DNA-binding domain superfamily/Winged helix DNA-binding domain"/>
    <property type="match status" value="1"/>
</dbReference>
<evidence type="ECO:0000256" key="1">
    <source>
        <dbReference type="SAM" id="MobiDB-lite"/>
    </source>
</evidence>
<gene>
    <name evidence="3" type="ORF">GCM10022256_11850</name>
</gene>
<sequence length="208" mass="22036">MVERAVSQRGVSQKSLAVSAWESLFRAQVTIMRELTATFPTGQISFNEYDVLFNLTNQPERRARLKELTHHLLLTQPSISRLVDRLSTKGVVEKLSDPGDARGIIVALTPLGYDVFRSTAVGHAEAISRRVGGTLSSDELQQLMELCTKLRLGPPIADVPAAEECPVIDEPSPGGPTAPAPATAPATATATATSPLTAPATPTVSAGL</sequence>
<dbReference type="PROSITE" id="PS50995">
    <property type="entry name" value="HTH_MARR_2"/>
    <property type="match status" value="1"/>
</dbReference>
<dbReference type="Proteomes" id="UP001501594">
    <property type="component" value="Unassembled WGS sequence"/>
</dbReference>
<keyword evidence="4" id="KW-1185">Reference proteome</keyword>
<feature type="domain" description="HTH marR-type" evidence="2">
    <location>
        <begin position="1"/>
        <end position="152"/>
    </location>
</feature>
<feature type="compositionally biased region" description="Low complexity" evidence="1">
    <location>
        <begin position="180"/>
        <end position="208"/>
    </location>
</feature>
<dbReference type="Pfam" id="PF12802">
    <property type="entry name" value="MarR_2"/>
    <property type="match status" value="1"/>
</dbReference>
<dbReference type="InterPro" id="IPR039422">
    <property type="entry name" value="MarR/SlyA-like"/>
</dbReference>
<accession>A0ABP8E0B1</accession>
<dbReference type="InterPro" id="IPR000835">
    <property type="entry name" value="HTH_MarR-typ"/>
</dbReference>
<protein>
    <recommendedName>
        <fullName evidence="2">HTH marR-type domain-containing protein</fullName>
    </recommendedName>
</protein>
<dbReference type="PRINTS" id="PR00598">
    <property type="entry name" value="HTHMARR"/>
</dbReference>
<dbReference type="PANTHER" id="PTHR33164">
    <property type="entry name" value="TRANSCRIPTIONAL REGULATOR, MARR FAMILY"/>
    <property type="match status" value="1"/>
</dbReference>
<evidence type="ECO:0000313" key="4">
    <source>
        <dbReference type="Proteomes" id="UP001501594"/>
    </source>
</evidence>
<feature type="region of interest" description="Disordered" evidence="1">
    <location>
        <begin position="165"/>
        <end position="208"/>
    </location>
</feature>
<dbReference type="SMART" id="SM00347">
    <property type="entry name" value="HTH_MARR"/>
    <property type="match status" value="1"/>
</dbReference>
<evidence type="ECO:0000313" key="3">
    <source>
        <dbReference type="EMBL" id="GAA4265573.1"/>
    </source>
</evidence>
<evidence type="ECO:0000259" key="2">
    <source>
        <dbReference type="PROSITE" id="PS50995"/>
    </source>
</evidence>
<dbReference type="InterPro" id="IPR036388">
    <property type="entry name" value="WH-like_DNA-bd_sf"/>
</dbReference>